<reference evidence="10 11" key="1">
    <citation type="submission" date="2024-04" db="EMBL/GenBank/DDBJ databases">
        <authorList>
            <consortium name="Genoscope - CEA"/>
            <person name="William W."/>
        </authorList>
    </citation>
    <scope>NUCLEOTIDE SEQUENCE [LARGE SCALE GENOMIC DNA]</scope>
</reference>
<dbReference type="PANTHER" id="PTHR18952">
    <property type="entry name" value="CARBONIC ANHYDRASE"/>
    <property type="match status" value="1"/>
</dbReference>
<feature type="domain" description="Alpha-carbonic anhydrase" evidence="9">
    <location>
        <begin position="50"/>
        <end position="311"/>
    </location>
</feature>
<proteinExistence type="inferred from homology"/>
<dbReference type="GO" id="GO:0008270">
    <property type="term" value="F:zinc ion binding"/>
    <property type="evidence" value="ECO:0007669"/>
    <property type="project" value="UniProtKB-UniRule"/>
</dbReference>
<feature type="chain" id="PRO_5043091771" description="Carbonic anhydrase" evidence="8">
    <location>
        <begin position="23"/>
        <end position="321"/>
    </location>
</feature>
<feature type="signal peptide" evidence="8">
    <location>
        <begin position="1"/>
        <end position="22"/>
    </location>
</feature>
<evidence type="ECO:0000256" key="2">
    <source>
        <dbReference type="ARBA" id="ARBA00010718"/>
    </source>
</evidence>
<dbReference type="SUPFAM" id="SSF51069">
    <property type="entry name" value="Carbonic anhydrase"/>
    <property type="match status" value="1"/>
</dbReference>
<dbReference type="PROSITE" id="PS51144">
    <property type="entry name" value="ALPHA_CA_2"/>
    <property type="match status" value="1"/>
</dbReference>
<dbReference type="InterPro" id="IPR023561">
    <property type="entry name" value="Carbonic_anhydrase_a-class"/>
</dbReference>
<gene>
    <name evidence="10" type="ORF">GSLYS_00021259001</name>
</gene>
<evidence type="ECO:0000259" key="9">
    <source>
        <dbReference type="PROSITE" id="PS51144"/>
    </source>
</evidence>
<dbReference type="CDD" id="cd00326">
    <property type="entry name" value="alpha_CA"/>
    <property type="match status" value="1"/>
</dbReference>
<dbReference type="SMART" id="SM01057">
    <property type="entry name" value="Carb_anhydrase"/>
    <property type="match status" value="1"/>
</dbReference>
<comment type="caution">
    <text evidence="10">The sequence shown here is derived from an EMBL/GenBank/DDBJ whole genome shotgun (WGS) entry which is preliminary data.</text>
</comment>
<protein>
    <recommendedName>
        <fullName evidence="3 8">Carbonic anhydrase</fullName>
        <ecNumber evidence="3 8">4.2.1.1</ecNumber>
    </recommendedName>
</protein>
<name>A0AAV2IQ56_LYMST</name>
<dbReference type="PANTHER" id="PTHR18952:SF265">
    <property type="entry name" value="CARBONIC ANHYDRASE"/>
    <property type="match status" value="1"/>
</dbReference>
<evidence type="ECO:0000256" key="5">
    <source>
        <dbReference type="ARBA" id="ARBA00022833"/>
    </source>
</evidence>
<dbReference type="EMBL" id="CAXITT010001112">
    <property type="protein sequence ID" value="CAL1547942.1"/>
    <property type="molecule type" value="Genomic_DNA"/>
</dbReference>
<evidence type="ECO:0000313" key="11">
    <source>
        <dbReference type="Proteomes" id="UP001497497"/>
    </source>
</evidence>
<evidence type="ECO:0000256" key="6">
    <source>
        <dbReference type="ARBA" id="ARBA00023239"/>
    </source>
</evidence>
<keyword evidence="11" id="KW-1185">Reference proteome</keyword>
<dbReference type="EC" id="4.2.1.1" evidence="3 8"/>
<comment type="catalytic activity">
    <reaction evidence="7 8">
        <text>hydrogencarbonate + H(+) = CO2 + H2O</text>
        <dbReference type="Rhea" id="RHEA:10748"/>
        <dbReference type="ChEBI" id="CHEBI:15377"/>
        <dbReference type="ChEBI" id="CHEBI:15378"/>
        <dbReference type="ChEBI" id="CHEBI:16526"/>
        <dbReference type="ChEBI" id="CHEBI:17544"/>
        <dbReference type="EC" id="4.2.1.1"/>
    </reaction>
</comment>
<dbReference type="GO" id="GO:0004089">
    <property type="term" value="F:carbonate dehydratase activity"/>
    <property type="evidence" value="ECO:0007669"/>
    <property type="project" value="UniProtKB-UniRule"/>
</dbReference>
<keyword evidence="8" id="KW-0732">Signal</keyword>
<accession>A0AAV2IQ56</accession>
<comment type="function">
    <text evidence="1 8">Reversible hydration of carbon dioxide.</text>
</comment>
<evidence type="ECO:0000256" key="3">
    <source>
        <dbReference type="ARBA" id="ARBA00012925"/>
    </source>
</evidence>
<dbReference type="InterPro" id="IPR001148">
    <property type="entry name" value="CA_dom"/>
</dbReference>
<dbReference type="InterPro" id="IPR018338">
    <property type="entry name" value="Carbonic_anhydrase_a-class_CS"/>
</dbReference>
<dbReference type="Proteomes" id="UP001497497">
    <property type="component" value="Unassembled WGS sequence"/>
</dbReference>
<evidence type="ECO:0000256" key="7">
    <source>
        <dbReference type="ARBA" id="ARBA00048348"/>
    </source>
</evidence>
<keyword evidence="4 8" id="KW-0479">Metal-binding</keyword>
<comment type="cofactor">
    <cofactor evidence="8">
        <name>Zn(2+)</name>
        <dbReference type="ChEBI" id="CHEBI:29105"/>
    </cofactor>
</comment>
<evidence type="ECO:0000313" key="10">
    <source>
        <dbReference type="EMBL" id="CAL1547942.1"/>
    </source>
</evidence>
<evidence type="ECO:0000256" key="1">
    <source>
        <dbReference type="ARBA" id="ARBA00002904"/>
    </source>
</evidence>
<dbReference type="Pfam" id="PF00194">
    <property type="entry name" value="Carb_anhydrase"/>
    <property type="match status" value="1"/>
</dbReference>
<organism evidence="10 11">
    <name type="scientific">Lymnaea stagnalis</name>
    <name type="common">Great pond snail</name>
    <name type="synonym">Helix stagnalis</name>
    <dbReference type="NCBI Taxonomy" id="6523"/>
    <lineage>
        <taxon>Eukaryota</taxon>
        <taxon>Metazoa</taxon>
        <taxon>Spiralia</taxon>
        <taxon>Lophotrochozoa</taxon>
        <taxon>Mollusca</taxon>
        <taxon>Gastropoda</taxon>
        <taxon>Heterobranchia</taxon>
        <taxon>Euthyneura</taxon>
        <taxon>Panpulmonata</taxon>
        <taxon>Hygrophila</taxon>
        <taxon>Lymnaeoidea</taxon>
        <taxon>Lymnaeidae</taxon>
        <taxon>Lymnaea</taxon>
    </lineage>
</organism>
<comment type="similarity">
    <text evidence="2 8">Belongs to the alpha-carbonic anhydrase family.</text>
</comment>
<dbReference type="PROSITE" id="PS00162">
    <property type="entry name" value="ALPHA_CA_1"/>
    <property type="match status" value="1"/>
</dbReference>
<evidence type="ECO:0000256" key="8">
    <source>
        <dbReference type="RuleBase" id="RU367011"/>
    </source>
</evidence>
<dbReference type="AlphaFoldDB" id="A0AAV2IQ56"/>
<sequence>MAVEKRTLTFAVASFLVHLTLAFTPLHGTVPLGGHLTSPSGALLCPLAGEDFSYKRASGKGPYDWAKISPCCGGKRQSPRDIWGITQCVSQSTWLRYNSTRRVTGHVFNNGKHPEIHFKSPATAYLSGAPSTAGQYVLSNIHIHFKSPLAKGSEHALSGKLFDAEAHLVHYKAEYRSVREAVLHQDGLVVIAIFLEKVKASDFREGNVEIIRLINSLGTLKGIGEEHQIPHQVSLDRLLPTSQDYYTYEGSLTTPPCSESVRWIVFRNPVYIHSLQLKTLSRLESDDGGLMSDTSNYRPLQTGNTEVQRNFGCGVSDVVAG</sequence>
<dbReference type="Gene3D" id="3.10.200.10">
    <property type="entry name" value="Alpha carbonic anhydrase"/>
    <property type="match status" value="1"/>
</dbReference>
<evidence type="ECO:0000256" key="4">
    <source>
        <dbReference type="ARBA" id="ARBA00022723"/>
    </source>
</evidence>
<dbReference type="InterPro" id="IPR036398">
    <property type="entry name" value="CA_dom_sf"/>
</dbReference>
<keyword evidence="5 8" id="KW-0862">Zinc</keyword>
<keyword evidence="6 8" id="KW-0456">Lyase</keyword>